<keyword evidence="2" id="KW-0238">DNA-binding</keyword>
<feature type="region of interest" description="Disordered" evidence="3">
    <location>
        <begin position="136"/>
        <end position="160"/>
    </location>
</feature>
<proteinExistence type="inferred from homology"/>
<accession>A0AA48HGF2</accession>
<organism evidence="4 5">
    <name type="scientific">Roseicyclus marinus</name>
    <dbReference type="NCBI Taxonomy" id="2161673"/>
    <lineage>
        <taxon>Bacteria</taxon>
        <taxon>Pseudomonadati</taxon>
        <taxon>Pseudomonadota</taxon>
        <taxon>Alphaproteobacteria</taxon>
        <taxon>Rhodobacterales</taxon>
        <taxon>Roseobacteraceae</taxon>
        <taxon>Roseicyclus</taxon>
    </lineage>
</organism>
<dbReference type="SUPFAM" id="SSF47729">
    <property type="entry name" value="IHF-like DNA-binding proteins"/>
    <property type="match status" value="1"/>
</dbReference>
<dbReference type="Gene3D" id="4.10.520.10">
    <property type="entry name" value="IHF-like DNA-binding proteins"/>
    <property type="match status" value="1"/>
</dbReference>
<gene>
    <name evidence="4" type="ORF">MACH21_13110</name>
</gene>
<sequence>MANSRDKSTGSGPKATPAGPKRRSAAKGEAPAAAGRPHLRAVEPVSEAPAVTEGADSLAEGEGAQDGRFRRSDLLEAVCARSPMKRSDAKVLLELVLDELGQAIERRDELILPPLGKLSVKRRKPEGGAADVLTLKLRRGGPAGAARGDESPLADPDEDG</sequence>
<evidence type="ECO:0000256" key="3">
    <source>
        <dbReference type="SAM" id="MobiDB-lite"/>
    </source>
</evidence>
<dbReference type="KEGG" id="rmai:MACH21_13110"/>
<reference evidence="4 5" key="1">
    <citation type="submission" date="2023-01" db="EMBL/GenBank/DDBJ databases">
        <title>Complete genome sequence of Roseicyclus marinus strain Dej080120_10.</title>
        <authorList>
            <person name="Ueki S."/>
            <person name="Maruyama F."/>
        </authorList>
    </citation>
    <scope>NUCLEOTIDE SEQUENCE [LARGE SCALE GENOMIC DNA]</scope>
    <source>
        <strain evidence="4 5">Dej080120_10</strain>
    </source>
</reference>
<dbReference type="GO" id="GO:0030527">
    <property type="term" value="F:structural constituent of chromatin"/>
    <property type="evidence" value="ECO:0007669"/>
    <property type="project" value="InterPro"/>
</dbReference>
<evidence type="ECO:0000256" key="2">
    <source>
        <dbReference type="ARBA" id="ARBA00023125"/>
    </source>
</evidence>
<dbReference type="Pfam" id="PF00216">
    <property type="entry name" value="Bac_DNA_binding"/>
    <property type="match status" value="1"/>
</dbReference>
<keyword evidence="5" id="KW-1185">Reference proteome</keyword>
<dbReference type="GO" id="GO:0003677">
    <property type="term" value="F:DNA binding"/>
    <property type="evidence" value="ECO:0007669"/>
    <property type="project" value="UniProtKB-KW"/>
</dbReference>
<name>A0AA48HGF2_9RHOB</name>
<dbReference type="RefSeq" id="WP_338275665.1">
    <property type="nucleotide sequence ID" value="NZ_AP027266.1"/>
</dbReference>
<dbReference type="InterPro" id="IPR000119">
    <property type="entry name" value="Hist_DNA-bd"/>
</dbReference>
<evidence type="ECO:0000256" key="1">
    <source>
        <dbReference type="ARBA" id="ARBA00010529"/>
    </source>
</evidence>
<protein>
    <recommendedName>
        <fullName evidence="6">DNA-binding protein</fullName>
    </recommendedName>
</protein>
<dbReference type="Proteomes" id="UP001337723">
    <property type="component" value="Chromosome"/>
</dbReference>
<evidence type="ECO:0000313" key="5">
    <source>
        <dbReference type="Proteomes" id="UP001337723"/>
    </source>
</evidence>
<dbReference type="EMBL" id="AP027266">
    <property type="protein sequence ID" value="BDW85134.1"/>
    <property type="molecule type" value="Genomic_DNA"/>
</dbReference>
<evidence type="ECO:0000313" key="4">
    <source>
        <dbReference type="EMBL" id="BDW85134.1"/>
    </source>
</evidence>
<feature type="region of interest" description="Disordered" evidence="3">
    <location>
        <begin position="1"/>
        <end position="71"/>
    </location>
</feature>
<evidence type="ECO:0008006" key="6">
    <source>
        <dbReference type="Google" id="ProtNLM"/>
    </source>
</evidence>
<comment type="similarity">
    <text evidence="1">Belongs to the bacterial histone-like protein family.</text>
</comment>
<dbReference type="InterPro" id="IPR010992">
    <property type="entry name" value="IHF-like_DNA-bd_dom_sf"/>
</dbReference>
<dbReference type="AlphaFoldDB" id="A0AA48HGF2"/>